<keyword evidence="1" id="KW-0472">Membrane</keyword>
<accession>A0A0V0GKH8</accession>
<dbReference type="AlphaFoldDB" id="A0A0V0GKH8"/>
<reference evidence="2" key="1">
    <citation type="submission" date="2015-12" db="EMBL/GenBank/DDBJ databases">
        <title>Gene expression during late stages of embryo sac development: a critical building block for successful pollen-pistil interactions.</title>
        <authorList>
            <person name="Liu Y."/>
            <person name="Joly V."/>
            <person name="Sabar M."/>
            <person name="Matton D.P."/>
        </authorList>
    </citation>
    <scope>NUCLEOTIDE SEQUENCE</scope>
</reference>
<name>A0A0V0GKH8_SOLCH</name>
<sequence>YSTLRFHTSTLSCLNIFFKCHLVCQTTLPHLLSVGYLHTFFLLFLFSGEGFCFLHVHHSDSFQLTCISILIYIYLAMHLSQHMLFFLKET</sequence>
<organism evidence="2">
    <name type="scientific">Solanum chacoense</name>
    <name type="common">Chaco potato</name>
    <dbReference type="NCBI Taxonomy" id="4108"/>
    <lineage>
        <taxon>Eukaryota</taxon>
        <taxon>Viridiplantae</taxon>
        <taxon>Streptophyta</taxon>
        <taxon>Embryophyta</taxon>
        <taxon>Tracheophyta</taxon>
        <taxon>Spermatophyta</taxon>
        <taxon>Magnoliopsida</taxon>
        <taxon>eudicotyledons</taxon>
        <taxon>Gunneridae</taxon>
        <taxon>Pentapetalae</taxon>
        <taxon>asterids</taxon>
        <taxon>lamiids</taxon>
        <taxon>Solanales</taxon>
        <taxon>Solanaceae</taxon>
        <taxon>Solanoideae</taxon>
        <taxon>Solaneae</taxon>
        <taxon>Solanum</taxon>
    </lineage>
</organism>
<feature type="transmembrane region" description="Helical" evidence="1">
    <location>
        <begin position="35"/>
        <end position="54"/>
    </location>
</feature>
<dbReference type="EMBL" id="GEDG01038047">
    <property type="protein sequence ID" value="JAP07792.1"/>
    <property type="molecule type" value="Transcribed_RNA"/>
</dbReference>
<keyword evidence="1" id="KW-1133">Transmembrane helix</keyword>
<feature type="non-terminal residue" evidence="2">
    <location>
        <position position="1"/>
    </location>
</feature>
<feature type="transmembrane region" description="Helical" evidence="1">
    <location>
        <begin position="66"/>
        <end position="87"/>
    </location>
</feature>
<protein>
    <submittedName>
        <fullName evidence="2">Putative ovule protein</fullName>
    </submittedName>
</protein>
<proteinExistence type="predicted"/>
<evidence type="ECO:0000256" key="1">
    <source>
        <dbReference type="SAM" id="Phobius"/>
    </source>
</evidence>
<keyword evidence="1" id="KW-0812">Transmembrane</keyword>
<evidence type="ECO:0000313" key="2">
    <source>
        <dbReference type="EMBL" id="JAP07792.1"/>
    </source>
</evidence>